<dbReference type="STRING" id="330779.Saci_1936"/>
<dbReference type="Proteomes" id="UP000001018">
    <property type="component" value="Chromosome"/>
</dbReference>
<dbReference type="PATRIC" id="fig|330779.12.peg.1908"/>
<dbReference type="HOGENOM" id="CLU_2393030_0_0_2"/>
<dbReference type="eggNOG" id="arCOG07723">
    <property type="taxonomic scope" value="Archaea"/>
</dbReference>
<evidence type="ECO:0008006" key="3">
    <source>
        <dbReference type="Google" id="ProtNLM"/>
    </source>
</evidence>
<evidence type="ECO:0000313" key="2">
    <source>
        <dbReference type="Proteomes" id="UP000001018"/>
    </source>
</evidence>
<sequence>MWNITVVGEVEKGEKLVTIKVKARTKQKLIKLIGKLEMKYGRKYTVDDAINYLLKESKVKRPELLDQVFGVAKGVELYEMLKAGRSDDEDRIVRKFSP</sequence>
<dbReference type="EMBL" id="CP000077">
    <property type="protein sequence ID" value="AAY81239.1"/>
    <property type="molecule type" value="Genomic_DNA"/>
</dbReference>
<accession>Q4J7J2</accession>
<protein>
    <recommendedName>
        <fullName evidence="3">VapB-type antitoxin</fullName>
    </recommendedName>
</protein>
<name>Q4J7J2_SULAC</name>
<gene>
    <name evidence="1" type="ordered locus">Saci_1936</name>
</gene>
<keyword evidence="2" id="KW-1185">Reference proteome</keyword>
<evidence type="ECO:0000313" key="1">
    <source>
        <dbReference type="EMBL" id="AAY81239.1"/>
    </source>
</evidence>
<reference evidence="1 2" key="1">
    <citation type="journal article" date="2005" name="J. Bacteriol.">
        <title>The genome of Sulfolobus acidocaldarius, a model organism of the Crenarchaeota.</title>
        <authorList>
            <person name="Chen L."/>
            <person name="Brugger K."/>
            <person name="Skovgaard M."/>
            <person name="Redder P."/>
            <person name="She Q."/>
            <person name="Torarinsson E."/>
            <person name="Greve B."/>
            <person name="Awayez M."/>
            <person name="Zibat A."/>
            <person name="Klenk H.-P."/>
            <person name="Garrett R.A."/>
        </authorList>
    </citation>
    <scope>NUCLEOTIDE SEQUENCE [LARGE SCALE GENOMIC DNA]</scope>
    <source>
        <strain evidence="2">ATCC 33909 / DSM 639 / JCM 8929 / NBRC 15157 / NCIMB 11770</strain>
    </source>
</reference>
<organism evidence="1 2">
    <name type="scientific">Sulfolobus acidocaldarius (strain ATCC 33909 / DSM 639 / JCM 8929 / NBRC 15157 / NCIMB 11770)</name>
    <dbReference type="NCBI Taxonomy" id="330779"/>
    <lineage>
        <taxon>Archaea</taxon>
        <taxon>Thermoproteota</taxon>
        <taxon>Thermoprotei</taxon>
        <taxon>Sulfolobales</taxon>
        <taxon>Sulfolobaceae</taxon>
        <taxon>Sulfolobus</taxon>
    </lineage>
</organism>
<dbReference type="AlphaFoldDB" id="Q4J7J2"/>
<dbReference type="KEGG" id="sai:Saci_1936"/>
<proteinExistence type="predicted"/>